<accession>A0A7T9Z6B4</accession>
<sequence>MSFKIFDVNGQILIFEPIVYDFDILIDYKIRNNDFIEINHHNYFAETEIFEFIESLQHIEQYSSQIHSMKSLVDDEFICNFSAPNSDLIVEIKLIKRSIYQNVNDSSVHMTMIIPFEYKNTIIQRLRMLNNQIVALKQS</sequence>
<evidence type="ECO:0000313" key="1">
    <source>
        <dbReference type="EMBL" id="QQT86397.1"/>
    </source>
</evidence>
<dbReference type="Proteomes" id="UP000595320">
    <property type="component" value="Chromosome"/>
</dbReference>
<dbReference type="EMBL" id="CP068176">
    <property type="protein sequence ID" value="QQT86397.1"/>
    <property type="molecule type" value="Genomic_DNA"/>
</dbReference>
<gene>
    <name evidence="1" type="ORF">I6I53_00815</name>
</gene>
<proteinExistence type="predicted"/>
<reference evidence="1 2" key="1">
    <citation type="submission" date="2021-01" db="EMBL/GenBank/DDBJ databases">
        <title>FDA dAtabase for Regulatory Grade micrObial Sequences (FDA-ARGOS): Supporting development and validation of Infectious Disease Dx tests.</title>
        <authorList>
            <person name="Sproer C."/>
            <person name="Gronow S."/>
            <person name="Severitt S."/>
            <person name="Schroder I."/>
            <person name="Tallon L."/>
            <person name="Sadzewicz L."/>
            <person name="Zhao X."/>
            <person name="Boylan J."/>
            <person name="Ott S."/>
            <person name="Bowen H."/>
            <person name="Vavikolanu K."/>
            <person name="Mehta A."/>
            <person name="Aluvathingal J."/>
            <person name="Nadendla S."/>
            <person name="Lowell S."/>
            <person name="Myers T."/>
            <person name="Yan Y."/>
            <person name="Sichtig H."/>
        </authorList>
    </citation>
    <scope>NUCLEOTIDE SEQUENCE [LARGE SCALE GENOMIC DNA]</scope>
    <source>
        <strain evidence="1 2">FDAARGOS_1096</strain>
    </source>
</reference>
<dbReference type="RefSeq" id="WP_151721547.1">
    <property type="nucleotide sequence ID" value="NZ_BKGH01000103.1"/>
</dbReference>
<protein>
    <submittedName>
        <fullName evidence="1">Uncharacterized protein</fullName>
    </submittedName>
</protein>
<name>A0A7T9Z6B4_9GAMM</name>
<dbReference type="AlphaFoldDB" id="A0A7T9Z6B4"/>
<evidence type="ECO:0000313" key="2">
    <source>
        <dbReference type="Proteomes" id="UP000595320"/>
    </source>
</evidence>
<organism evidence="1 2">
    <name type="scientific">Acinetobacter ursingii</name>
    <dbReference type="NCBI Taxonomy" id="108980"/>
    <lineage>
        <taxon>Bacteria</taxon>
        <taxon>Pseudomonadati</taxon>
        <taxon>Pseudomonadota</taxon>
        <taxon>Gammaproteobacteria</taxon>
        <taxon>Moraxellales</taxon>
        <taxon>Moraxellaceae</taxon>
        <taxon>Acinetobacter</taxon>
    </lineage>
</organism>